<sequence>MEKYFFCKDIDAAAPEFASSAYPTAAAAVLNYLLYCHPTVKHMCKLSRRADDKPYQLTTSRPNEKLSMMVCETDVKVSDGQGRAIYGDDQTITKPLVDLTIREIAEAYRLPLIIERH</sequence>
<accession>A0A5U8XLK9</accession>
<dbReference type="EMBL" id="AAGUDP010000006">
    <property type="protein sequence ID" value="EBS0563160.1"/>
    <property type="molecule type" value="Genomic_DNA"/>
</dbReference>
<dbReference type="AlphaFoldDB" id="A0A5U8XLK9"/>
<proteinExistence type="predicted"/>
<name>A0A5U8XLK9_SALMU</name>
<organism evidence="1">
    <name type="scientific">Salmonella muenchen</name>
    <dbReference type="NCBI Taxonomy" id="596"/>
    <lineage>
        <taxon>Bacteria</taxon>
        <taxon>Pseudomonadati</taxon>
        <taxon>Pseudomonadota</taxon>
        <taxon>Gammaproteobacteria</taxon>
        <taxon>Enterobacterales</taxon>
        <taxon>Enterobacteriaceae</taxon>
        <taxon>Salmonella</taxon>
    </lineage>
</organism>
<comment type="caution">
    <text evidence="1">The sequence shown here is derived from an EMBL/GenBank/DDBJ whole genome shotgun (WGS) entry which is preliminary data.</text>
</comment>
<reference evidence="1" key="1">
    <citation type="submission" date="2018-07" db="EMBL/GenBank/DDBJ databases">
        <authorList>
            <person name="Ashton P.M."/>
            <person name="Dallman T."/>
            <person name="Nair S."/>
            <person name="De Pinna E."/>
            <person name="Peters T."/>
            <person name="Grant K."/>
        </authorList>
    </citation>
    <scope>NUCLEOTIDE SEQUENCE</scope>
    <source>
        <strain evidence="1">142535</strain>
    </source>
</reference>
<protein>
    <submittedName>
        <fullName evidence="1">Uncharacterized protein</fullName>
    </submittedName>
</protein>
<gene>
    <name evidence="1" type="ORF">DTU56_08535</name>
</gene>
<evidence type="ECO:0000313" key="1">
    <source>
        <dbReference type="EMBL" id="EBS0563160.1"/>
    </source>
</evidence>